<comment type="caution">
    <text evidence="2">The sequence shown here is derived from an EMBL/GenBank/DDBJ whole genome shotgun (WGS) entry which is preliminary data.</text>
</comment>
<dbReference type="OrthoDB" id="298726at2759"/>
<dbReference type="Pfam" id="PF24713">
    <property type="entry name" value="TOR1L1_C"/>
    <property type="match status" value="1"/>
</dbReference>
<evidence type="ECO:0000313" key="2">
    <source>
        <dbReference type="EMBL" id="CAA2974955.1"/>
    </source>
</evidence>
<evidence type="ECO:0000259" key="1">
    <source>
        <dbReference type="Pfam" id="PF24713"/>
    </source>
</evidence>
<dbReference type="EMBL" id="CACTIH010002214">
    <property type="protein sequence ID" value="CAA2974955.1"/>
    <property type="molecule type" value="Genomic_DNA"/>
</dbReference>
<sequence length="121" mass="13507">MREMTSEALENDGTLQERDPTWTSWSNAMVALHVGDMDSAFSEVLSTGDDLLLAKLMEQSGPVIYQLSLAVSTEVLHAVAQLFLEPNLFEMCLYWVQQLIDIVMENGPDVLGIPVEVEKFC</sequence>
<dbReference type="InterPro" id="IPR057599">
    <property type="entry name" value="TORTIFOLIA1/TORL1-2_C"/>
</dbReference>
<proteinExistence type="predicted"/>
<dbReference type="GO" id="GO:0010031">
    <property type="term" value="P:circumnutation"/>
    <property type="evidence" value="ECO:0007669"/>
    <property type="project" value="TreeGrafter"/>
</dbReference>
<reference evidence="2 3" key="1">
    <citation type="submission" date="2019-12" db="EMBL/GenBank/DDBJ databases">
        <authorList>
            <person name="Alioto T."/>
            <person name="Alioto T."/>
            <person name="Gomez Garrido J."/>
        </authorList>
    </citation>
    <scope>NUCLEOTIDE SEQUENCE [LARGE SCALE GENOMIC DNA]</scope>
</reference>
<name>A0A8S0R8W6_OLEEU</name>
<dbReference type="AlphaFoldDB" id="A0A8S0R8W6"/>
<dbReference type="InterPro" id="IPR033337">
    <property type="entry name" value="TORTIFOLIA1/SINE1-2"/>
</dbReference>
<dbReference type="GO" id="GO:0008017">
    <property type="term" value="F:microtubule binding"/>
    <property type="evidence" value="ECO:0007669"/>
    <property type="project" value="InterPro"/>
</dbReference>
<accession>A0A8S0R8W6</accession>
<organism evidence="2 3">
    <name type="scientific">Olea europaea subsp. europaea</name>
    <dbReference type="NCBI Taxonomy" id="158383"/>
    <lineage>
        <taxon>Eukaryota</taxon>
        <taxon>Viridiplantae</taxon>
        <taxon>Streptophyta</taxon>
        <taxon>Embryophyta</taxon>
        <taxon>Tracheophyta</taxon>
        <taxon>Spermatophyta</taxon>
        <taxon>Magnoliopsida</taxon>
        <taxon>eudicotyledons</taxon>
        <taxon>Gunneridae</taxon>
        <taxon>Pentapetalae</taxon>
        <taxon>asterids</taxon>
        <taxon>lamiids</taxon>
        <taxon>Lamiales</taxon>
        <taxon>Oleaceae</taxon>
        <taxon>Oleeae</taxon>
        <taxon>Olea</taxon>
    </lineage>
</organism>
<dbReference type="GO" id="GO:0009826">
    <property type="term" value="P:unidimensional cell growth"/>
    <property type="evidence" value="ECO:0007669"/>
    <property type="project" value="TreeGrafter"/>
</dbReference>
<dbReference type="Gramene" id="OE9A109499T1">
    <property type="protein sequence ID" value="OE9A109499C1"/>
    <property type="gene ID" value="OE9A109499"/>
</dbReference>
<feature type="domain" description="TORTIFOLIA1/TORL1-2 C-terminal" evidence="1">
    <location>
        <begin position="21"/>
        <end position="119"/>
    </location>
</feature>
<gene>
    <name evidence="2" type="ORF">OLEA9_A109499</name>
</gene>
<dbReference type="GO" id="GO:0010005">
    <property type="term" value="C:cortical microtubule, transverse to long axis"/>
    <property type="evidence" value="ECO:0007669"/>
    <property type="project" value="TreeGrafter"/>
</dbReference>
<dbReference type="PANTHER" id="PTHR31355:SF7">
    <property type="entry name" value="MICROTUBULE-ASSOCIATED PROTEIN TORTIFOLIA1"/>
    <property type="match status" value="1"/>
</dbReference>
<evidence type="ECO:0000313" key="3">
    <source>
        <dbReference type="Proteomes" id="UP000594638"/>
    </source>
</evidence>
<keyword evidence="3" id="KW-1185">Reference proteome</keyword>
<dbReference type="PANTHER" id="PTHR31355">
    <property type="entry name" value="MICROTUBULE-ASSOCIATED PROTEIN TORTIFOLIA1"/>
    <property type="match status" value="1"/>
</dbReference>
<protein>
    <submittedName>
        <fullName evidence="2">Microtubule-associated protein SPIRAL2-like</fullName>
    </submittedName>
</protein>
<dbReference type="Proteomes" id="UP000594638">
    <property type="component" value="Unassembled WGS sequence"/>
</dbReference>